<organism evidence="2 3">
    <name type="scientific">Coprococcus intestinihominis</name>
    <dbReference type="NCBI Taxonomy" id="3133154"/>
    <lineage>
        <taxon>Bacteria</taxon>
        <taxon>Bacillati</taxon>
        <taxon>Bacillota</taxon>
        <taxon>Clostridia</taxon>
        <taxon>Lachnospirales</taxon>
        <taxon>Lachnospiraceae</taxon>
        <taxon>Coprococcus</taxon>
    </lineage>
</organism>
<feature type="domain" description="Glycosyltransferase 2-like" evidence="1">
    <location>
        <begin position="5"/>
        <end position="162"/>
    </location>
</feature>
<evidence type="ECO:0000313" key="3">
    <source>
        <dbReference type="Proteomes" id="UP001469749"/>
    </source>
</evidence>
<dbReference type="Gene3D" id="3.90.550.10">
    <property type="entry name" value="Spore Coat Polysaccharide Biosynthesis Protein SpsA, Chain A"/>
    <property type="match status" value="1"/>
</dbReference>
<dbReference type="RefSeq" id="WP_349086030.1">
    <property type="nucleotide sequence ID" value="NZ_JBBMEK010000266.1"/>
</dbReference>
<dbReference type="InterPro" id="IPR029044">
    <property type="entry name" value="Nucleotide-diphossugar_trans"/>
</dbReference>
<dbReference type="EMBL" id="JBBMEK010000266">
    <property type="protein sequence ID" value="MEQ2366421.1"/>
    <property type="molecule type" value="Genomic_DNA"/>
</dbReference>
<keyword evidence="3" id="KW-1185">Reference proteome</keyword>
<dbReference type="SUPFAM" id="SSF53448">
    <property type="entry name" value="Nucleotide-diphospho-sugar transferases"/>
    <property type="match status" value="1"/>
</dbReference>
<dbReference type="Pfam" id="PF00535">
    <property type="entry name" value="Glycos_transf_2"/>
    <property type="match status" value="1"/>
</dbReference>
<comment type="caution">
    <text evidence="2">The sequence shown here is derived from an EMBL/GenBank/DDBJ whole genome shotgun (WGS) entry which is preliminary data.</text>
</comment>
<protein>
    <submittedName>
        <fullName evidence="2">Glycosyltransferase family 2 protein</fullName>
    </submittedName>
</protein>
<accession>A0ABV1BA81</accession>
<sequence>MNIAVLMSTYNGHSYLNEQLKSLAQQTVVEDVTVYIRDDGSTDDTFKIIEKWKTRMAIVLYKESNAGPAMSFWQLLMKQDIQADYYAFCDQDDVWDPNKLEVAIKQLNSNTHFCACNCRIIDENGIIIDEKRCKKVPEISMEKLFVSGVTQGCSMVFDDALRRFIIEKKLQCIPMHDVVLMLYAMSFGKIYWDQEPHFSYRVHSNNVVAKSNKSITQKIKTTWWNWKNSSTHSMATVACEMLNNIKNMSDEEKSF</sequence>
<name>A0ABV1BA81_9FIRM</name>
<evidence type="ECO:0000259" key="1">
    <source>
        <dbReference type="Pfam" id="PF00535"/>
    </source>
</evidence>
<dbReference type="PANTHER" id="PTHR22916:SF3">
    <property type="entry name" value="UDP-GLCNAC:BETAGAL BETA-1,3-N-ACETYLGLUCOSAMINYLTRANSFERASE-LIKE PROTEIN 1"/>
    <property type="match status" value="1"/>
</dbReference>
<dbReference type="Proteomes" id="UP001469749">
    <property type="component" value="Unassembled WGS sequence"/>
</dbReference>
<evidence type="ECO:0000313" key="2">
    <source>
        <dbReference type="EMBL" id="MEQ2366421.1"/>
    </source>
</evidence>
<dbReference type="CDD" id="cd04196">
    <property type="entry name" value="GT_2_like_d"/>
    <property type="match status" value="1"/>
</dbReference>
<feature type="non-terminal residue" evidence="2">
    <location>
        <position position="255"/>
    </location>
</feature>
<gene>
    <name evidence="2" type="ORF">WMO25_15260</name>
</gene>
<reference evidence="2 3" key="1">
    <citation type="submission" date="2024-03" db="EMBL/GenBank/DDBJ databases">
        <title>Human intestinal bacterial collection.</title>
        <authorList>
            <person name="Pauvert C."/>
            <person name="Hitch T.C.A."/>
            <person name="Clavel T."/>
        </authorList>
    </citation>
    <scope>NUCLEOTIDE SEQUENCE [LARGE SCALE GENOMIC DNA]</scope>
    <source>
        <strain evidence="2 3">CLA-AA-H190</strain>
    </source>
</reference>
<dbReference type="PANTHER" id="PTHR22916">
    <property type="entry name" value="GLYCOSYLTRANSFERASE"/>
    <property type="match status" value="1"/>
</dbReference>
<dbReference type="InterPro" id="IPR001173">
    <property type="entry name" value="Glyco_trans_2-like"/>
</dbReference>
<proteinExistence type="predicted"/>